<dbReference type="Proteomes" id="UP000828390">
    <property type="component" value="Unassembled WGS sequence"/>
</dbReference>
<evidence type="ECO:0000256" key="1">
    <source>
        <dbReference type="SAM" id="Phobius"/>
    </source>
</evidence>
<accession>A0A9D4F6W5</accession>
<keyword evidence="1" id="KW-0812">Transmembrane</keyword>
<evidence type="ECO:0000313" key="3">
    <source>
        <dbReference type="Proteomes" id="UP000828390"/>
    </source>
</evidence>
<name>A0A9D4F6W5_DREPO</name>
<sequence>MGYKNTHIKDCTASTTCTDLDANSECSGSTSGSLCQCKTDYVIGSAGLCVLPVTSTVCTATGTECNSITNALCDTTALKCKCGGITAMVENKCTGKACTASTTCTALDANSQCSGTTTGSVCQCSAGYLMGSDGKCASGAATVLVSVTMLFACFITRLL</sequence>
<organism evidence="2 3">
    <name type="scientific">Dreissena polymorpha</name>
    <name type="common">Zebra mussel</name>
    <name type="synonym">Mytilus polymorpha</name>
    <dbReference type="NCBI Taxonomy" id="45954"/>
    <lineage>
        <taxon>Eukaryota</taxon>
        <taxon>Metazoa</taxon>
        <taxon>Spiralia</taxon>
        <taxon>Lophotrochozoa</taxon>
        <taxon>Mollusca</taxon>
        <taxon>Bivalvia</taxon>
        <taxon>Autobranchia</taxon>
        <taxon>Heteroconchia</taxon>
        <taxon>Euheterodonta</taxon>
        <taxon>Imparidentia</taxon>
        <taxon>Neoheterodontei</taxon>
        <taxon>Myida</taxon>
        <taxon>Dreissenoidea</taxon>
        <taxon>Dreissenidae</taxon>
        <taxon>Dreissena</taxon>
    </lineage>
</organism>
<reference evidence="2" key="1">
    <citation type="journal article" date="2019" name="bioRxiv">
        <title>The Genome of the Zebra Mussel, Dreissena polymorpha: A Resource for Invasive Species Research.</title>
        <authorList>
            <person name="McCartney M.A."/>
            <person name="Auch B."/>
            <person name="Kono T."/>
            <person name="Mallez S."/>
            <person name="Zhang Y."/>
            <person name="Obille A."/>
            <person name="Becker A."/>
            <person name="Abrahante J.E."/>
            <person name="Garbe J."/>
            <person name="Badalamenti J.P."/>
            <person name="Herman A."/>
            <person name="Mangelson H."/>
            <person name="Liachko I."/>
            <person name="Sullivan S."/>
            <person name="Sone E.D."/>
            <person name="Koren S."/>
            <person name="Silverstein K.A.T."/>
            <person name="Beckman K.B."/>
            <person name="Gohl D.M."/>
        </authorList>
    </citation>
    <scope>NUCLEOTIDE SEQUENCE</scope>
    <source>
        <strain evidence="2">Duluth1</strain>
        <tissue evidence="2">Whole animal</tissue>
    </source>
</reference>
<keyword evidence="1" id="KW-1133">Transmembrane helix</keyword>
<protein>
    <submittedName>
        <fullName evidence="2">Uncharacterized protein</fullName>
    </submittedName>
</protein>
<dbReference type="AlphaFoldDB" id="A0A9D4F6W5"/>
<dbReference type="EMBL" id="JAIWYP010000007">
    <property type="protein sequence ID" value="KAH3793479.1"/>
    <property type="molecule type" value="Genomic_DNA"/>
</dbReference>
<evidence type="ECO:0000313" key="2">
    <source>
        <dbReference type="EMBL" id="KAH3793479.1"/>
    </source>
</evidence>
<gene>
    <name evidence="2" type="ORF">DPMN_146991</name>
</gene>
<comment type="caution">
    <text evidence="2">The sequence shown here is derived from an EMBL/GenBank/DDBJ whole genome shotgun (WGS) entry which is preliminary data.</text>
</comment>
<feature type="transmembrane region" description="Helical" evidence="1">
    <location>
        <begin position="139"/>
        <end position="158"/>
    </location>
</feature>
<reference evidence="2" key="2">
    <citation type="submission" date="2020-11" db="EMBL/GenBank/DDBJ databases">
        <authorList>
            <person name="McCartney M.A."/>
            <person name="Auch B."/>
            <person name="Kono T."/>
            <person name="Mallez S."/>
            <person name="Becker A."/>
            <person name="Gohl D.M."/>
            <person name="Silverstein K.A.T."/>
            <person name="Koren S."/>
            <person name="Bechman K.B."/>
            <person name="Herman A."/>
            <person name="Abrahante J.E."/>
            <person name="Garbe J."/>
        </authorList>
    </citation>
    <scope>NUCLEOTIDE SEQUENCE</scope>
    <source>
        <strain evidence="2">Duluth1</strain>
        <tissue evidence="2">Whole animal</tissue>
    </source>
</reference>
<keyword evidence="3" id="KW-1185">Reference proteome</keyword>
<proteinExistence type="predicted"/>
<keyword evidence="1" id="KW-0472">Membrane</keyword>